<evidence type="ECO:0000256" key="4">
    <source>
        <dbReference type="ARBA" id="ARBA00022679"/>
    </source>
</evidence>
<proteinExistence type="predicted"/>
<dbReference type="PANTHER" id="PTHR33908:SF3">
    <property type="entry name" value="UNDECAPRENYL PHOSPHATE-ALPHA-4-AMINO-4-DEOXY-L-ARABINOSE ARABINOSYL TRANSFERASE"/>
    <property type="match status" value="1"/>
</dbReference>
<evidence type="ECO:0000259" key="9">
    <source>
        <dbReference type="Pfam" id="PF13231"/>
    </source>
</evidence>
<feature type="non-terminal residue" evidence="10">
    <location>
        <position position="209"/>
    </location>
</feature>
<keyword evidence="7 8" id="KW-0472">Membrane</keyword>
<organism evidence="10 11">
    <name type="scientific">Candidatus Shapirobacteria bacterium CG10_big_fil_rev_8_21_14_0_10_40_9</name>
    <dbReference type="NCBI Taxonomy" id="1974888"/>
    <lineage>
        <taxon>Bacteria</taxon>
        <taxon>Candidatus Shapironibacteriota</taxon>
    </lineage>
</organism>
<protein>
    <submittedName>
        <fullName evidence="10">Glycosyl transferase</fullName>
    </submittedName>
</protein>
<evidence type="ECO:0000256" key="5">
    <source>
        <dbReference type="ARBA" id="ARBA00022692"/>
    </source>
</evidence>
<dbReference type="GO" id="GO:0009103">
    <property type="term" value="P:lipopolysaccharide biosynthetic process"/>
    <property type="evidence" value="ECO:0007669"/>
    <property type="project" value="UniProtKB-ARBA"/>
</dbReference>
<feature type="transmembrane region" description="Helical" evidence="8">
    <location>
        <begin position="97"/>
        <end position="118"/>
    </location>
</feature>
<gene>
    <name evidence="10" type="ORF">COU95_03045</name>
</gene>
<keyword evidence="6 8" id="KW-1133">Transmembrane helix</keyword>
<evidence type="ECO:0000313" key="10">
    <source>
        <dbReference type="EMBL" id="PJE67328.1"/>
    </source>
</evidence>
<comment type="subcellular location">
    <subcellularLocation>
        <location evidence="1">Cell membrane</location>
        <topology evidence="1">Multi-pass membrane protein</topology>
    </subcellularLocation>
</comment>
<feature type="transmembrane region" description="Helical" evidence="8">
    <location>
        <begin position="177"/>
        <end position="194"/>
    </location>
</feature>
<feature type="transmembrane region" description="Helical" evidence="8">
    <location>
        <begin position="12"/>
        <end position="31"/>
    </location>
</feature>
<keyword evidence="2" id="KW-1003">Cell membrane</keyword>
<keyword evidence="4 10" id="KW-0808">Transferase</keyword>
<dbReference type="GO" id="GO:0010041">
    <property type="term" value="P:response to iron(III) ion"/>
    <property type="evidence" value="ECO:0007669"/>
    <property type="project" value="TreeGrafter"/>
</dbReference>
<evidence type="ECO:0000256" key="1">
    <source>
        <dbReference type="ARBA" id="ARBA00004651"/>
    </source>
</evidence>
<dbReference type="GO" id="GO:0016763">
    <property type="term" value="F:pentosyltransferase activity"/>
    <property type="evidence" value="ECO:0007669"/>
    <property type="project" value="TreeGrafter"/>
</dbReference>
<sequence>MKKNKQSLLLRNKITIILVLIFLVALTLRLWKLGEVSPSMHWDETSWGYNAYSILKTGRDEYGNFMPLVFKAFGDWKSAAYVYLTVPSVAIFGLNEFAVRFPAALFGAISTVLIYFFIQEIFKEFAGRKILGIFSSIVLALSPWSYHYSHGAWEANILLTLFFLVLIFFLKAEKEKIHFLYLSAVFFGLCFYVYNSAKLLIPLIIVGLG</sequence>
<reference evidence="11" key="1">
    <citation type="submission" date="2017-09" db="EMBL/GenBank/DDBJ databases">
        <title>Depth-based differentiation of microbial function through sediment-hosted aquifers and enrichment of novel symbionts in the deep terrestrial subsurface.</title>
        <authorList>
            <person name="Probst A.J."/>
            <person name="Ladd B."/>
            <person name="Jarett J.K."/>
            <person name="Geller-Mcgrath D.E."/>
            <person name="Sieber C.M.K."/>
            <person name="Emerson J.B."/>
            <person name="Anantharaman K."/>
            <person name="Thomas B.C."/>
            <person name="Malmstrom R."/>
            <person name="Stieglmeier M."/>
            <person name="Klingl A."/>
            <person name="Woyke T."/>
            <person name="Ryan C.M."/>
            <person name="Banfield J.F."/>
        </authorList>
    </citation>
    <scope>NUCLEOTIDE SEQUENCE [LARGE SCALE GENOMIC DNA]</scope>
</reference>
<dbReference type="InterPro" id="IPR050297">
    <property type="entry name" value="LipidA_mod_glycosyltrf_83"/>
</dbReference>
<dbReference type="PANTHER" id="PTHR33908">
    <property type="entry name" value="MANNOSYLTRANSFERASE YKCB-RELATED"/>
    <property type="match status" value="1"/>
</dbReference>
<comment type="caution">
    <text evidence="10">The sequence shown here is derived from an EMBL/GenBank/DDBJ whole genome shotgun (WGS) entry which is preliminary data.</text>
</comment>
<dbReference type="AlphaFoldDB" id="A0A2M8L357"/>
<evidence type="ECO:0000256" key="2">
    <source>
        <dbReference type="ARBA" id="ARBA00022475"/>
    </source>
</evidence>
<accession>A0A2M8L357</accession>
<dbReference type="GO" id="GO:0005886">
    <property type="term" value="C:plasma membrane"/>
    <property type="evidence" value="ECO:0007669"/>
    <property type="project" value="UniProtKB-SubCell"/>
</dbReference>
<evidence type="ECO:0000256" key="3">
    <source>
        <dbReference type="ARBA" id="ARBA00022676"/>
    </source>
</evidence>
<feature type="transmembrane region" description="Helical" evidence="8">
    <location>
        <begin position="130"/>
        <end position="146"/>
    </location>
</feature>
<name>A0A2M8L357_9BACT</name>
<dbReference type="Pfam" id="PF13231">
    <property type="entry name" value="PMT_2"/>
    <property type="match status" value="1"/>
</dbReference>
<feature type="transmembrane region" description="Helical" evidence="8">
    <location>
        <begin position="152"/>
        <end position="170"/>
    </location>
</feature>
<keyword evidence="3" id="KW-0328">Glycosyltransferase</keyword>
<evidence type="ECO:0000256" key="7">
    <source>
        <dbReference type="ARBA" id="ARBA00023136"/>
    </source>
</evidence>
<dbReference type="EMBL" id="PFEK01000060">
    <property type="protein sequence ID" value="PJE67328.1"/>
    <property type="molecule type" value="Genomic_DNA"/>
</dbReference>
<evidence type="ECO:0000313" key="11">
    <source>
        <dbReference type="Proteomes" id="UP000231474"/>
    </source>
</evidence>
<feature type="domain" description="Glycosyltransferase RgtA/B/C/D-like" evidence="9">
    <location>
        <begin position="83"/>
        <end position="205"/>
    </location>
</feature>
<keyword evidence="5 8" id="KW-0812">Transmembrane</keyword>
<evidence type="ECO:0000256" key="6">
    <source>
        <dbReference type="ARBA" id="ARBA00022989"/>
    </source>
</evidence>
<dbReference type="Proteomes" id="UP000231474">
    <property type="component" value="Unassembled WGS sequence"/>
</dbReference>
<dbReference type="InterPro" id="IPR038731">
    <property type="entry name" value="RgtA/B/C-like"/>
</dbReference>
<evidence type="ECO:0000256" key="8">
    <source>
        <dbReference type="SAM" id="Phobius"/>
    </source>
</evidence>